<evidence type="ECO:0000256" key="2">
    <source>
        <dbReference type="ARBA" id="ARBA00022448"/>
    </source>
</evidence>
<dbReference type="InterPro" id="IPR003445">
    <property type="entry name" value="Cat_transpt"/>
</dbReference>
<evidence type="ECO:0000313" key="11">
    <source>
        <dbReference type="EMBL" id="OAN11544.1"/>
    </source>
</evidence>
<evidence type="ECO:0000256" key="8">
    <source>
        <dbReference type="ARBA" id="ARBA00023065"/>
    </source>
</evidence>
<comment type="caution">
    <text evidence="11">The sequence shown here is derived from an EMBL/GenBank/DDBJ whole genome shotgun (WGS) entry which is preliminary data.</text>
</comment>
<dbReference type="STRING" id="858640.A3K86_21700"/>
<evidence type="ECO:0000256" key="7">
    <source>
        <dbReference type="ARBA" id="ARBA00022989"/>
    </source>
</evidence>
<keyword evidence="8" id="KW-0406">Ion transport</keyword>
<evidence type="ECO:0000256" key="9">
    <source>
        <dbReference type="ARBA" id="ARBA00023136"/>
    </source>
</evidence>
<organism evidence="11 12">
    <name type="scientific">Photobacterium jeanii</name>
    <dbReference type="NCBI Taxonomy" id="858640"/>
    <lineage>
        <taxon>Bacteria</taxon>
        <taxon>Pseudomonadati</taxon>
        <taxon>Pseudomonadota</taxon>
        <taxon>Gammaproteobacteria</taxon>
        <taxon>Vibrionales</taxon>
        <taxon>Vibrionaceae</taxon>
        <taxon>Photobacterium</taxon>
    </lineage>
</organism>
<reference evidence="11 12" key="1">
    <citation type="submission" date="2016-03" db="EMBL/GenBank/DDBJ databases">
        <title>Photobacterium proteolyticum sp. nov. a protease producing bacterium isolated from ocean sediments of Laizhou Bay.</title>
        <authorList>
            <person name="Li Y."/>
        </authorList>
    </citation>
    <scope>NUCLEOTIDE SEQUENCE [LARGE SCALE GENOMIC DNA]</scope>
    <source>
        <strain evidence="11 12">R-40508</strain>
    </source>
</reference>
<dbReference type="PANTHER" id="PTHR32024">
    <property type="entry name" value="TRK SYSTEM POTASSIUM UPTAKE PROTEIN TRKG-RELATED"/>
    <property type="match status" value="1"/>
</dbReference>
<name>A0A178K471_9GAMM</name>
<feature type="transmembrane region" description="Helical" evidence="10">
    <location>
        <begin position="86"/>
        <end position="110"/>
    </location>
</feature>
<evidence type="ECO:0000313" key="12">
    <source>
        <dbReference type="Proteomes" id="UP000078503"/>
    </source>
</evidence>
<keyword evidence="9 10" id="KW-0472">Membrane</keyword>
<evidence type="ECO:0000256" key="4">
    <source>
        <dbReference type="ARBA" id="ARBA00022538"/>
    </source>
</evidence>
<feature type="transmembrane region" description="Helical" evidence="10">
    <location>
        <begin position="137"/>
        <end position="158"/>
    </location>
</feature>
<keyword evidence="3" id="KW-1003">Cell membrane</keyword>
<dbReference type="GO" id="GO:0005886">
    <property type="term" value="C:plasma membrane"/>
    <property type="evidence" value="ECO:0007669"/>
    <property type="project" value="UniProtKB-SubCell"/>
</dbReference>
<feature type="transmembrane region" description="Helical" evidence="10">
    <location>
        <begin position="365"/>
        <end position="385"/>
    </location>
</feature>
<dbReference type="Proteomes" id="UP000078503">
    <property type="component" value="Unassembled WGS sequence"/>
</dbReference>
<feature type="transmembrane region" description="Helical" evidence="10">
    <location>
        <begin position="244"/>
        <end position="263"/>
    </location>
</feature>
<feature type="transmembrane region" description="Helical" evidence="10">
    <location>
        <begin position="300"/>
        <end position="320"/>
    </location>
</feature>
<comment type="subcellular location">
    <subcellularLocation>
        <location evidence="1">Cell membrane</location>
        <topology evidence="1">Multi-pass membrane protein</topology>
    </subcellularLocation>
</comment>
<dbReference type="NCBIfam" id="TIGR00933">
    <property type="entry name" value="2a38"/>
    <property type="match status" value="1"/>
</dbReference>
<keyword evidence="5 10" id="KW-0812">Transmembrane</keyword>
<dbReference type="AlphaFoldDB" id="A0A178K471"/>
<keyword evidence="2" id="KW-0813">Transport</keyword>
<dbReference type="RefSeq" id="WP_068336562.1">
    <property type="nucleotide sequence ID" value="NZ_LVHF01000033.1"/>
</dbReference>
<proteinExistence type="predicted"/>
<feature type="transmembrane region" description="Helical" evidence="10">
    <location>
        <begin position="201"/>
        <end position="223"/>
    </location>
</feature>
<dbReference type="Pfam" id="PF02386">
    <property type="entry name" value="TrkH"/>
    <property type="match status" value="1"/>
</dbReference>
<evidence type="ECO:0000256" key="10">
    <source>
        <dbReference type="SAM" id="Phobius"/>
    </source>
</evidence>
<keyword evidence="4" id="KW-0633">Potassium transport</keyword>
<evidence type="ECO:0000256" key="6">
    <source>
        <dbReference type="ARBA" id="ARBA00022958"/>
    </source>
</evidence>
<gene>
    <name evidence="11" type="ORF">A3K86_21700</name>
</gene>
<feature type="transmembrane region" description="Helical" evidence="10">
    <location>
        <begin position="421"/>
        <end position="442"/>
    </location>
</feature>
<keyword evidence="6" id="KW-0630">Potassium</keyword>
<keyword evidence="7 10" id="KW-1133">Transmembrane helix</keyword>
<sequence>MKHLPNHGLYVPLKTPQRGERWSETKIILVSFLCILIPAAILMTLPVFSVSGLSFIDALFTATSAISVTGLGVVDTGTHFTLSGQVLLLILMQIGGLGQMTLSAVLLYMFGLRMSLRQQSLTQEALGQNKVVNLHRLIKHIVIFALISECIGTLILAIRWVPEFGWQKGMFTALFHAVSAFNNAGFSLFSDSLTQFNSEPWVLFTIAGLFIIGGLGFTVVSDLHRNFSKGVFKGIKHLQLHSKIMLVATPCLLAFGTVMFWLLESDNVTTLGALSTGEQWLASFFQSATMRTAGFNTVDLSQLTHPTILIMILLMLIGAGSTSTGGGIKVSTFVVAMTATWSFLRQRNHVALFQRTIEPQTVTKCLAIIVVSGLMLTLAMFLLMITEQASFVSIMFETISAFATVGVSGGLTAELTEGGKLIMVVVMITGRIGPLTLAYMLARPKPSKLKYPDGNVLAG</sequence>
<dbReference type="EMBL" id="LVHF01000033">
    <property type="protein sequence ID" value="OAN11544.1"/>
    <property type="molecule type" value="Genomic_DNA"/>
</dbReference>
<accession>A0A178K471</accession>
<evidence type="ECO:0000256" key="5">
    <source>
        <dbReference type="ARBA" id="ARBA00022692"/>
    </source>
</evidence>
<keyword evidence="12" id="KW-1185">Reference proteome</keyword>
<protein>
    <submittedName>
        <fullName evidence="11">Ktr system potassium transporter B</fullName>
    </submittedName>
</protein>
<dbReference type="InterPro" id="IPR004772">
    <property type="entry name" value="TrkH"/>
</dbReference>
<evidence type="ECO:0000256" key="1">
    <source>
        <dbReference type="ARBA" id="ARBA00004651"/>
    </source>
</evidence>
<feature type="transmembrane region" description="Helical" evidence="10">
    <location>
        <begin position="391"/>
        <end position="409"/>
    </location>
</feature>
<dbReference type="GO" id="GO:0015379">
    <property type="term" value="F:potassium:chloride symporter activity"/>
    <property type="evidence" value="ECO:0007669"/>
    <property type="project" value="InterPro"/>
</dbReference>
<evidence type="ECO:0000256" key="3">
    <source>
        <dbReference type="ARBA" id="ARBA00022475"/>
    </source>
</evidence>
<feature type="transmembrane region" description="Helical" evidence="10">
    <location>
        <begin position="27"/>
        <end position="48"/>
    </location>
</feature>
<dbReference type="PANTHER" id="PTHR32024:SF1">
    <property type="entry name" value="KTR SYSTEM POTASSIUM UPTAKE PROTEIN B"/>
    <property type="match status" value="1"/>
</dbReference>
<dbReference type="OrthoDB" id="9810952at2"/>